<feature type="domain" description="Isochorismatase-like" evidence="8">
    <location>
        <begin position="72"/>
        <end position="234"/>
    </location>
</feature>
<keyword evidence="3 7" id="KW-0812">Transmembrane</keyword>
<evidence type="ECO:0000256" key="3">
    <source>
        <dbReference type="ARBA" id="ARBA00022692"/>
    </source>
</evidence>
<evidence type="ECO:0000313" key="10">
    <source>
        <dbReference type="Proteomes" id="UP001189624"/>
    </source>
</evidence>
<dbReference type="SUPFAM" id="SSF103473">
    <property type="entry name" value="MFS general substrate transporter"/>
    <property type="match status" value="1"/>
</dbReference>
<dbReference type="InterPro" id="IPR036259">
    <property type="entry name" value="MFS_trans_sf"/>
</dbReference>
<keyword evidence="4 7" id="KW-1133">Transmembrane helix</keyword>
<feature type="region of interest" description="Disordered" evidence="6">
    <location>
        <begin position="1075"/>
        <end position="1098"/>
    </location>
</feature>
<dbReference type="InterPro" id="IPR000109">
    <property type="entry name" value="POT_fam"/>
</dbReference>
<dbReference type="InterPro" id="IPR036380">
    <property type="entry name" value="Isochorismatase-like_sf"/>
</dbReference>
<feature type="transmembrane region" description="Helical" evidence="7">
    <location>
        <begin position="1044"/>
        <end position="1066"/>
    </location>
</feature>
<dbReference type="Pfam" id="PF00857">
    <property type="entry name" value="Isochorismatase"/>
    <property type="match status" value="2"/>
</dbReference>
<comment type="subcellular location">
    <subcellularLocation>
        <location evidence="1">Membrane</location>
        <topology evidence="1">Multi-pass membrane protein</topology>
    </subcellularLocation>
</comment>
<feature type="transmembrane region" description="Helical" evidence="7">
    <location>
        <begin position="918"/>
        <end position="935"/>
    </location>
</feature>
<evidence type="ECO:0000313" key="9">
    <source>
        <dbReference type="EMBL" id="CAJ1951121.1"/>
    </source>
</evidence>
<feature type="transmembrane region" description="Helical" evidence="7">
    <location>
        <begin position="575"/>
        <end position="594"/>
    </location>
</feature>
<evidence type="ECO:0000256" key="2">
    <source>
        <dbReference type="ARBA" id="ARBA00006336"/>
    </source>
</evidence>
<dbReference type="Gramene" id="rna-AYBTSS11_LOCUS14612">
    <property type="protein sequence ID" value="CAJ1951121.1"/>
    <property type="gene ID" value="gene-AYBTSS11_LOCUS14612"/>
</dbReference>
<feature type="transmembrane region" description="Helical" evidence="7">
    <location>
        <begin position="1000"/>
        <end position="1019"/>
    </location>
</feature>
<feature type="transmembrane region" description="Helical" evidence="7">
    <location>
        <begin position="879"/>
        <end position="897"/>
    </location>
</feature>
<reference evidence="9" key="1">
    <citation type="submission" date="2023-10" db="EMBL/GenBank/DDBJ databases">
        <authorList>
            <person name="Domelevo Entfellner J.-B."/>
        </authorList>
    </citation>
    <scope>NUCLEOTIDE SEQUENCE</scope>
</reference>
<evidence type="ECO:0000256" key="1">
    <source>
        <dbReference type="ARBA" id="ARBA00004141"/>
    </source>
</evidence>
<dbReference type="Proteomes" id="UP001189624">
    <property type="component" value="Chromosome 4"/>
</dbReference>
<evidence type="ECO:0000256" key="6">
    <source>
        <dbReference type="SAM" id="MobiDB-lite"/>
    </source>
</evidence>
<dbReference type="Gene3D" id="3.40.50.850">
    <property type="entry name" value="Isochorismatase-like"/>
    <property type="match status" value="2"/>
</dbReference>
<dbReference type="AlphaFoldDB" id="A0AA86VNJ2"/>
<dbReference type="EMBL" id="OY731401">
    <property type="protein sequence ID" value="CAJ1951121.1"/>
    <property type="molecule type" value="Genomic_DNA"/>
</dbReference>
<dbReference type="GO" id="GO:0022857">
    <property type="term" value="F:transmembrane transporter activity"/>
    <property type="evidence" value="ECO:0007669"/>
    <property type="project" value="InterPro"/>
</dbReference>
<evidence type="ECO:0000256" key="4">
    <source>
        <dbReference type="ARBA" id="ARBA00022989"/>
    </source>
</evidence>
<protein>
    <recommendedName>
        <fullName evidence="8">Isochorismatase-like domain-containing protein</fullName>
    </recommendedName>
</protein>
<dbReference type="CDD" id="cd17416">
    <property type="entry name" value="MFS_NPF1_2"/>
    <property type="match status" value="1"/>
</dbReference>
<keyword evidence="5 7" id="KW-0472">Membrane</keyword>
<feature type="transmembrane region" description="Helical" evidence="7">
    <location>
        <begin position="724"/>
        <end position="744"/>
    </location>
</feature>
<dbReference type="InterPro" id="IPR018456">
    <property type="entry name" value="PTR2_symporter_CS"/>
</dbReference>
<feature type="transmembrane region" description="Helical" evidence="7">
    <location>
        <begin position="955"/>
        <end position="979"/>
    </location>
</feature>
<evidence type="ECO:0000259" key="8">
    <source>
        <dbReference type="Pfam" id="PF00857"/>
    </source>
</evidence>
<dbReference type="PANTHER" id="PTHR47044">
    <property type="entry name" value="OS02G0276400 PROTEIN"/>
    <property type="match status" value="1"/>
</dbReference>
<feature type="domain" description="Isochorismatase-like" evidence="8">
    <location>
        <begin position="283"/>
        <end position="459"/>
    </location>
</feature>
<dbReference type="Gene3D" id="1.20.1250.20">
    <property type="entry name" value="MFS general substrate transporter like domains"/>
    <property type="match status" value="1"/>
</dbReference>
<dbReference type="PROSITE" id="PS01022">
    <property type="entry name" value="PTR2_1"/>
    <property type="match status" value="1"/>
</dbReference>
<proteinExistence type="inferred from homology"/>
<evidence type="ECO:0000256" key="5">
    <source>
        <dbReference type="ARBA" id="ARBA00023136"/>
    </source>
</evidence>
<feature type="transmembrane region" description="Helical" evidence="7">
    <location>
        <begin position="692"/>
        <end position="712"/>
    </location>
</feature>
<organism evidence="9 10">
    <name type="scientific">Sphenostylis stenocarpa</name>
    <dbReference type="NCBI Taxonomy" id="92480"/>
    <lineage>
        <taxon>Eukaryota</taxon>
        <taxon>Viridiplantae</taxon>
        <taxon>Streptophyta</taxon>
        <taxon>Embryophyta</taxon>
        <taxon>Tracheophyta</taxon>
        <taxon>Spermatophyta</taxon>
        <taxon>Magnoliopsida</taxon>
        <taxon>eudicotyledons</taxon>
        <taxon>Gunneridae</taxon>
        <taxon>Pentapetalae</taxon>
        <taxon>rosids</taxon>
        <taxon>fabids</taxon>
        <taxon>Fabales</taxon>
        <taxon>Fabaceae</taxon>
        <taxon>Papilionoideae</taxon>
        <taxon>50 kb inversion clade</taxon>
        <taxon>NPAAA clade</taxon>
        <taxon>indigoferoid/millettioid clade</taxon>
        <taxon>Phaseoleae</taxon>
        <taxon>Sphenostylis</taxon>
    </lineage>
</organism>
<name>A0AA86VNJ2_9FABA</name>
<comment type="similarity">
    <text evidence="2">Belongs to the isochorismatase family.</text>
</comment>
<accession>A0AA86VNJ2</accession>
<dbReference type="GO" id="GO:0006857">
    <property type="term" value="P:oligopeptide transport"/>
    <property type="evidence" value="ECO:0007669"/>
    <property type="project" value="InterPro"/>
</dbReference>
<gene>
    <name evidence="9" type="ORF">AYBTSS11_LOCUS14612</name>
</gene>
<evidence type="ECO:0000256" key="7">
    <source>
        <dbReference type="SAM" id="Phobius"/>
    </source>
</evidence>
<dbReference type="Pfam" id="PF00854">
    <property type="entry name" value="PTR2"/>
    <property type="match status" value="1"/>
</dbReference>
<dbReference type="SUPFAM" id="SSF52499">
    <property type="entry name" value="Isochorismatase-like hydrolases"/>
    <property type="match status" value="2"/>
</dbReference>
<sequence>MDKTALCSSTFVLSPFLFLKHRNTPYFSFRGTNTLHDNRRPNWPKLLSLRSKSALARAHSLEIMAEGSNRIALLVIDMQKDFIEDGGPMLVKGGKEIVPNVIKAVDVARQRGILVVWVVREHDPLGRDVELFRRHLYAAGKVGPTCKGSEGAELVDGLVIKEGDYKLVKTRFSAFFHTHLHSLLQGAGINSLVITGVQTPNCIRQTVYDAVALDYQPVTVIIDATAAATPDIHHVNSKLDLHEPCYCNTLVFNSKTKGVDVFGCVVYSEANLCYCMAEDWKRTALLVIDMQKDFIEDWSPVALKPAKDIVPNVVKTVEVARERGMLIVWVVREHDHLGRDVELFRRHYYTERKFKTACKGSEGAELVDGLVIKEEDYKLVKTRFSAFFATHLHSVLQAAGIHNLVITGIQTPNCIRQTVFDAVALDYPHVTVIVDATTAATPDVHQDRISEMMRKHFGWFQRICLTWKILELQRQHYKSGEKARLDMEHATFQFHRCRLIRQSMEKEVELCSVQPQMASHRIFQLQRRGKGGLVTMPFIIANEALARVATLGLLPNMILYLMGNYNLHLAEATQILLLSVATTNLMPLPGAFIADSYLGRFLAVGLGSFITFLGMTLLWLTAMIPEARPPHCNSETERCVSATSGQMAMLISSLALMSIGNGGLSCSLAFGADQVNRKDNPNNQRALEIYFSWYYASSAISVIIAFTGIVYIQDHLGWKLGFGIPAALMFLSTFLFVLASPLYVKNKTHSSLLTGFARVVVVAYKNRKLRLPHKISDGMYHHNKDSDLVVPTDKLRFLNKACFIKDPEKNLGSDGSASNPWSLCTVDQVEELKAIVKVIPLWSTGITMYLHIGGSFGLLQAKSLNRHITPNFEVPAGSLIVIMIFTIFIWIALYDRVIIPLASKLRGKPIKISSKTRMGLGLFFSFLHLVTAAIVETTRRRRAISEGHVNDTQAVLNMSAMWLFPQLCLGGIAEAFNAVGQNEFYYTEFPKTMSSIASSFSGLGMAVGYVLSSLLFTVVEKVTSRGGKDGWISDNINKGHFDKYYWVLVTFSAVNLLYYLVCSWAYGPTADQESKLTEENGSNEEELPLIGARTDGPFDKVSQVSEEILRTSHKTLTD</sequence>
<feature type="transmembrane region" description="Helical" evidence="7">
    <location>
        <begin position="648"/>
        <end position="672"/>
    </location>
</feature>
<dbReference type="GO" id="GO:0016020">
    <property type="term" value="C:membrane"/>
    <property type="evidence" value="ECO:0007669"/>
    <property type="project" value="UniProtKB-SubCell"/>
</dbReference>
<keyword evidence="10" id="KW-1185">Reference proteome</keyword>
<dbReference type="CDD" id="cd00431">
    <property type="entry name" value="cysteine_hydrolases"/>
    <property type="match status" value="2"/>
</dbReference>
<dbReference type="InterPro" id="IPR000868">
    <property type="entry name" value="Isochorismatase-like_dom"/>
</dbReference>
<feature type="transmembrane region" description="Helical" evidence="7">
    <location>
        <begin position="600"/>
        <end position="620"/>
    </location>
</feature>